<organism evidence="2">
    <name type="scientific">Timema shepardi</name>
    <name type="common">Walking stick</name>
    <dbReference type="NCBI Taxonomy" id="629360"/>
    <lineage>
        <taxon>Eukaryota</taxon>
        <taxon>Metazoa</taxon>
        <taxon>Ecdysozoa</taxon>
        <taxon>Arthropoda</taxon>
        <taxon>Hexapoda</taxon>
        <taxon>Insecta</taxon>
        <taxon>Pterygota</taxon>
        <taxon>Neoptera</taxon>
        <taxon>Polyneoptera</taxon>
        <taxon>Phasmatodea</taxon>
        <taxon>Timematodea</taxon>
        <taxon>Timematoidea</taxon>
        <taxon>Timematidae</taxon>
        <taxon>Timema</taxon>
    </lineage>
</organism>
<accession>A0A7R9AMJ7</accession>
<feature type="region of interest" description="Disordered" evidence="1">
    <location>
        <begin position="128"/>
        <end position="178"/>
    </location>
</feature>
<sequence length="191" mass="20780">MRDQVGVEYPDQAGDSSKVTRGGFGAEEVEKGFPPSANDAHLDRFLLLSGGPAQDLRLDPDSRPFLFSAASWEDAPFARLLPPGTHPLAHFTFLSAYCSLTPDMTTTDRCVATVSLCLFVSRSDSRFLSSRSGYDSSSSDDVSDESGAEEGVPPARGVTPNTAAPRKTINKGRWSKDEVRMHSPEVRQLVW</sequence>
<reference evidence="2" key="1">
    <citation type="submission" date="2020-11" db="EMBL/GenBank/DDBJ databases">
        <authorList>
            <person name="Tran Van P."/>
        </authorList>
    </citation>
    <scope>NUCLEOTIDE SEQUENCE</scope>
</reference>
<dbReference type="EMBL" id="OC000366">
    <property type="protein sequence ID" value="CAD7257069.1"/>
    <property type="molecule type" value="Genomic_DNA"/>
</dbReference>
<evidence type="ECO:0000313" key="2">
    <source>
        <dbReference type="EMBL" id="CAD7257069.1"/>
    </source>
</evidence>
<dbReference type="AlphaFoldDB" id="A0A7R9AMJ7"/>
<feature type="compositionally biased region" description="Low complexity" evidence="1">
    <location>
        <begin position="128"/>
        <end position="140"/>
    </location>
</feature>
<gene>
    <name evidence="2" type="ORF">TSIB3V08_LOCUS1344</name>
</gene>
<feature type="region of interest" description="Disordered" evidence="1">
    <location>
        <begin position="1"/>
        <end position="33"/>
    </location>
</feature>
<proteinExistence type="predicted"/>
<protein>
    <submittedName>
        <fullName evidence="2">Uncharacterized protein</fullName>
    </submittedName>
</protein>
<name>A0A7R9AMJ7_TIMSH</name>
<evidence type="ECO:0000256" key="1">
    <source>
        <dbReference type="SAM" id="MobiDB-lite"/>
    </source>
</evidence>